<feature type="transmembrane region" description="Helical" evidence="1">
    <location>
        <begin position="237"/>
        <end position="256"/>
    </location>
</feature>
<comment type="caution">
    <text evidence="4">The sequence shown here is derived from an EMBL/GenBank/DDBJ whole genome shotgun (WGS) entry which is preliminary data.</text>
</comment>
<dbReference type="InterPro" id="IPR000326">
    <property type="entry name" value="PAP2/HPO"/>
</dbReference>
<dbReference type="EMBL" id="BOOJ01000064">
    <property type="protein sequence ID" value="GIH96328.1"/>
    <property type="molecule type" value="Genomic_DNA"/>
</dbReference>
<feature type="transmembrane region" description="Helical" evidence="1">
    <location>
        <begin position="74"/>
        <end position="96"/>
    </location>
</feature>
<feature type="transmembrane region" description="Helical" evidence="1">
    <location>
        <begin position="389"/>
        <end position="408"/>
    </location>
</feature>
<keyword evidence="1" id="KW-0472">Membrane</keyword>
<dbReference type="Gene3D" id="1.20.144.10">
    <property type="entry name" value="Phosphatidic acid phosphatase type 2/haloperoxidase"/>
    <property type="match status" value="1"/>
</dbReference>
<dbReference type="InterPro" id="IPR029052">
    <property type="entry name" value="Metallo-depent_PP-like"/>
</dbReference>
<dbReference type="InterPro" id="IPR018946">
    <property type="entry name" value="PhoD-like_MPP"/>
</dbReference>
<evidence type="ECO:0000259" key="2">
    <source>
        <dbReference type="Pfam" id="PF01569"/>
    </source>
</evidence>
<dbReference type="PANTHER" id="PTHR33987:SF1">
    <property type="entry name" value="CALCINEURIN-LIKE METALLO-PHOSPHOESTERASE SUPERFAMILY PROTEIN"/>
    <property type="match status" value="1"/>
</dbReference>
<dbReference type="Pfam" id="PF01569">
    <property type="entry name" value="PAP2"/>
    <property type="match status" value="1"/>
</dbReference>
<reference evidence="4 5" key="1">
    <citation type="submission" date="2021-01" db="EMBL/GenBank/DDBJ databases">
        <title>Whole genome shotgun sequence of Planobispora siamensis NBRC 107568.</title>
        <authorList>
            <person name="Komaki H."/>
            <person name="Tamura T."/>
        </authorList>
    </citation>
    <scope>NUCLEOTIDE SEQUENCE [LARGE SCALE GENOMIC DNA]</scope>
    <source>
        <strain evidence="4 5">NBRC 107568</strain>
    </source>
</reference>
<protein>
    <recommendedName>
        <fullName evidence="6">Phosphodiesterase/alkaline phosphatase D</fullName>
    </recommendedName>
</protein>
<feature type="domain" description="PhoD-like phosphatase metallophosphatase" evidence="3">
    <location>
        <begin position="673"/>
        <end position="844"/>
    </location>
</feature>
<dbReference type="Gene3D" id="3.60.21.70">
    <property type="entry name" value="PhoD-like phosphatase"/>
    <property type="match status" value="1"/>
</dbReference>
<dbReference type="InterPro" id="IPR036938">
    <property type="entry name" value="PAP2/HPO_sf"/>
</dbReference>
<evidence type="ECO:0000313" key="4">
    <source>
        <dbReference type="EMBL" id="GIH96328.1"/>
    </source>
</evidence>
<dbReference type="PANTHER" id="PTHR33987">
    <property type="entry name" value="CALCINEURIN-LIKE METALLO-PHOSPHOESTERASE SUPERFAMILY PROTEIN"/>
    <property type="match status" value="1"/>
</dbReference>
<feature type="domain" description="Phosphatidic acid phosphatase type 2/haloperoxidase" evidence="2">
    <location>
        <begin position="255"/>
        <end position="342"/>
    </location>
</feature>
<feature type="transmembrane region" description="Helical" evidence="1">
    <location>
        <begin position="206"/>
        <end position="230"/>
    </location>
</feature>
<evidence type="ECO:0000256" key="1">
    <source>
        <dbReference type="SAM" id="Phobius"/>
    </source>
</evidence>
<feature type="transmembrane region" description="Helical" evidence="1">
    <location>
        <begin position="423"/>
        <end position="440"/>
    </location>
</feature>
<sequence>MTVQPDLQIFVPAIMSAGLLFSIAAVLRDVLRSARGRAPGLDRRLDVAGHATARHVITGEPPGAALGQALRRPLFYRLTAMTGLGLCVYLVVGATYNYFHTDGYLRGIAWMWAVSLLPAAVAGLAGTASAAILRAWPTPPRWAAGLVVATPLGRDPGGAPEDSRRMLIGWAAVWAAAATGILALILQGSPHIAAAVDDIAAPVSGWTWLTAPPLGLYGAAGTSLVLALAVGVATLRCLVFALAYPAATAVGLAATLVLRSSAEHSWPADTFPSGHVAQAALMAGLLPVALTVLTRRAWPARALAVPLAAAAVLVALSRLQTGANQGTDVLAGALLGGALALGGRWALRHPGWHVRCHGCPWSSPASARESGLFDLHPVTRRVIRRAARAWAAAVVAGFAVLSLTVGVPRDPEGDGLVAMVEEPLQLALLVIAALGWLVAWRREGAGAVLLALAGVGLGSTAALTYPPLVSVLVTVVFLAPAVAFWLLWQHTRSRRDIAVLAAVTALLIGTVWTGGALAYDHYFGPAHPESATPALRADRVSWVWSGAITPSSFRVTARLTGPAEQAGLIVRPSPQIPPAPVAVPDSRVVTWTVTGLRPGTRHTYTVVVDGHPDGTRGRGSMRTSPEGAGSFTVAASACARTGSDGAVYDAIRRSDPLLYLITGDLHYGNVEEDDVAAFRARYDETLTAPAQAALYRSTPVAYVWDDHDYGPNEADAASPSRRAARLAYRENTPHYPLPSEAVYQAFTVGRVRFVLTDTRSERTGASMLGPAQLAWLEDELVRAGRTHALVVWVNPDPWIVRSGPGADGWGAYPAERRRLATTIERNGVDNLVMISGDAHMLALDDGSHSGYGPARKGFPVLQAAPLDRPGAPKGGPYSEGMWTGAGQYGTLTVHDDGSRTLAVDLAGHDWTGRTLFSRTFRFDHR</sequence>
<dbReference type="RefSeq" id="WP_204068375.1">
    <property type="nucleotide sequence ID" value="NZ_BOOJ01000064.1"/>
</dbReference>
<gene>
    <name evidence="4" type="ORF">Psi01_69580</name>
</gene>
<feature type="transmembrane region" description="Helical" evidence="1">
    <location>
        <begin position="329"/>
        <end position="347"/>
    </location>
</feature>
<dbReference type="CDD" id="cd07389">
    <property type="entry name" value="MPP_PhoD"/>
    <property type="match status" value="1"/>
</dbReference>
<dbReference type="AlphaFoldDB" id="A0A8J3SVI5"/>
<evidence type="ECO:0008006" key="6">
    <source>
        <dbReference type="Google" id="ProtNLM"/>
    </source>
</evidence>
<evidence type="ECO:0000313" key="5">
    <source>
        <dbReference type="Proteomes" id="UP000619788"/>
    </source>
</evidence>
<feature type="transmembrane region" description="Helical" evidence="1">
    <location>
        <begin position="6"/>
        <end position="27"/>
    </location>
</feature>
<dbReference type="Proteomes" id="UP000619788">
    <property type="component" value="Unassembled WGS sequence"/>
</dbReference>
<keyword evidence="1" id="KW-1133">Transmembrane helix</keyword>
<dbReference type="SUPFAM" id="SSF48317">
    <property type="entry name" value="Acid phosphatase/Vanadium-dependent haloperoxidase"/>
    <property type="match status" value="1"/>
</dbReference>
<organism evidence="4 5">
    <name type="scientific">Planobispora siamensis</name>
    <dbReference type="NCBI Taxonomy" id="936338"/>
    <lineage>
        <taxon>Bacteria</taxon>
        <taxon>Bacillati</taxon>
        <taxon>Actinomycetota</taxon>
        <taxon>Actinomycetes</taxon>
        <taxon>Streptosporangiales</taxon>
        <taxon>Streptosporangiaceae</taxon>
        <taxon>Planobispora</taxon>
    </lineage>
</organism>
<name>A0A8J3SVI5_9ACTN</name>
<feature type="transmembrane region" description="Helical" evidence="1">
    <location>
        <begin position="167"/>
        <end position="186"/>
    </location>
</feature>
<feature type="transmembrane region" description="Helical" evidence="1">
    <location>
        <begin position="471"/>
        <end position="488"/>
    </location>
</feature>
<feature type="transmembrane region" description="Helical" evidence="1">
    <location>
        <begin position="300"/>
        <end position="317"/>
    </location>
</feature>
<dbReference type="Pfam" id="PF09423">
    <property type="entry name" value="PhoD"/>
    <property type="match status" value="1"/>
</dbReference>
<keyword evidence="5" id="KW-1185">Reference proteome</keyword>
<evidence type="ECO:0000259" key="3">
    <source>
        <dbReference type="Pfam" id="PF09423"/>
    </source>
</evidence>
<keyword evidence="1" id="KW-0812">Transmembrane</keyword>
<feature type="transmembrane region" description="Helical" evidence="1">
    <location>
        <begin position="108"/>
        <end position="133"/>
    </location>
</feature>
<feature type="transmembrane region" description="Helical" evidence="1">
    <location>
        <begin position="497"/>
        <end position="519"/>
    </location>
</feature>
<feature type="transmembrane region" description="Helical" evidence="1">
    <location>
        <begin position="276"/>
        <end position="293"/>
    </location>
</feature>
<accession>A0A8J3SVI5</accession>
<proteinExistence type="predicted"/>
<feature type="transmembrane region" description="Helical" evidence="1">
    <location>
        <begin position="447"/>
        <end position="465"/>
    </location>
</feature>
<dbReference type="InterPro" id="IPR038607">
    <property type="entry name" value="PhoD-like_sf"/>
</dbReference>
<dbReference type="SUPFAM" id="SSF56300">
    <property type="entry name" value="Metallo-dependent phosphatases"/>
    <property type="match status" value="1"/>
</dbReference>